<dbReference type="Pfam" id="PF21787">
    <property type="entry name" value="TNP-like_RNaseH_N"/>
    <property type="match status" value="1"/>
</dbReference>
<dbReference type="InterPro" id="IPR021896">
    <property type="entry name" value="THAP9-like_HTH"/>
</dbReference>
<comment type="caution">
    <text evidence="5">The sequence shown here is derived from an EMBL/GenBank/DDBJ whole genome shotgun (WGS) entry which is preliminary data.</text>
</comment>
<name>A0A6S7IL05_PARCT</name>
<evidence type="ECO:0000256" key="4">
    <source>
        <dbReference type="ARBA" id="ARBA00023125"/>
    </source>
</evidence>
<dbReference type="GO" id="GO:0008270">
    <property type="term" value="F:zinc ion binding"/>
    <property type="evidence" value="ECO:0007669"/>
    <property type="project" value="UniProtKB-KW"/>
</dbReference>
<gene>
    <name evidence="5" type="ORF">PACLA_8A068483</name>
</gene>
<dbReference type="OrthoDB" id="7312725at2759"/>
<accession>A0A6S7IL05</accession>
<dbReference type="SUPFAM" id="SSF57716">
    <property type="entry name" value="Glucocorticoid receptor-like (DNA-binding domain)"/>
    <property type="match status" value="1"/>
</dbReference>
<dbReference type="Proteomes" id="UP001152795">
    <property type="component" value="Unassembled WGS sequence"/>
</dbReference>
<sequence length="676" mass="77652">MVIVQLATSSQIPSEYIETSELNPYIANTQDPYITAYLKPDILPLTLVVGDGKEYNSEKVKYINQPLKQNSNYVVFLRFYASQESYYSTEWSNSVKTMPNLPVEYLRDSKTTELSSGNKKTRMDLIIPLVLLVLCFLLSLGVIIYQRRRFQSYNKNSGHESHTLRQTEQAENFVLEKWEEAVRDANNRPEWKATKYSHVCSNHFHHREYIIPPSDNGTCRLKNNAVPTTFHKPIRSNYGISRTARRRMKTPCDCQPLTSVDKVNLDHAYCKKSEPAEDQNTGRPVLEDKLKRKIKSLQQQLRRTKAKQQTMADIIHELQQKFILTSDDAENMHSKLDKIQLSIFRDTKNNVSCAPNGRRYTEIVKEFVTTLNYYSPKTYQYVRSILPLPHPSIIRKWSSILECEPGFIKEAFESLQKDAMSFPEKQDCCLIIDAMSTSKQTLWDSQQDKYVGLVNYGTVPTEKPDILASEAVVFLFVVARSHWKCPIGYFLADKMLGKTQAQLVRIALEMAAEAGLRLWSITTNGITVNITMFRELGCNFTTSYDSMVTKFKHPTENYYVYAILDSCHMLKLARNPLAHLTCFVDEENKLIKWNFFTSLNTIQESEGFTLANKLSSKHLKFERHKINVKLAAQTLSSSVADAIEFLEASMKLKQFQDSAGTVKFDEDLSSPFDLKA</sequence>
<keyword evidence="6" id="KW-1185">Reference proteome</keyword>
<proteinExistence type="predicted"/>
<evidence type="ECO:0000256" key="3">
    <source>
        <dbReference type="ARBA" id="ARBA00022833"/>
    </source>
</evidence>
<dbReference type="EMBL" id="CACRXK020005553">
    <property type="protein sequence ID" value="CAB4006611.1"/>
    <property type="molecule type" value="Genomic_DNA"/>
</dbReference>
<keyword evidence="3" id="KW-0862">Zinc</keyword>
<evidence type="ECO:0000313" key="5">
    <source>
        <dbReference type="EMBL" id="CAB4006611.1"/>
    </source>
</evidence>
<organism evidence="5 6">
    <name type="scientific">Paramuricea clavata</name>
    <name type="common">Red gorgonian</name>
    <name type="synonym">Violescent sea-whip</name>
    <dbReference type="NCBI Taxonomy" id="317549"/>
    <lineage>
        <taxon>Eukaryota</taxon>
        <taxon>Metazoa</taxon>
        <taxon>Cnidaria</taxon>
        <taxon>Anthozoa</taxon>
        <taxon>Octocorallia</taxon>
        <taxon>Malacalcyonacea</taxon>
        <taxon>Plexauridae</taxon>
        <taxon>Paramuricea</taxon>
    </lineage>
</organism>
<dbReference type="InterPro" id="IPR048365">
    <property type="entry name" value="TNP-like_RNaseH_N"/>
</dbReference>
<dbReference type="Pfam" id="PF12017">
    <property type="entry name" value="Tnp_P_element"/>
    <property type="match status" value="1"/>
</dbReference>
<dbReference type="InterPro" id="IPR048366">
    <property type="entry name" value="TNP-like_GBD"/>
</dbReference>
<dbReference type="GO" id="GO:0003677">
    <property type="term" value="F:DNA binding"/>
    <property type="evidence" value="ECO:0007669"/>
    <property type="project" value="UniProtKB-UniRule"/>
</dbReference>
<evidence type="ECO:0000256" key="2">
    <source>
        <dbReference type="ARBA" id="ARBA00022771"/>
    </source>
</evidence>
<keyword evidence="4" id="KW-0238">DNA-binding</keyword>
<dbReference type="InterPro" id="IPR006612">
    <property type="entry name" value="THAP_Znf"/>
</dbReference>
<dbReference type="Pfam" id="PF05485">
    <property type="entry name" value="THAP"/>
    <property type="match status" value="1"/>
</dbReference>
<evidence type="ECO:0000256" key="1">
    <source>
        <dbReference type="ARBA" id="ARBA00022723"/>
    </source>
</evidence>
<dbReference type="Pfam" id="PF21788">
    <property type="entry name" value="TNP-like_GBD"/>
    <property type="match status" value="1"/>
</dbReference>
<dbReference type="PROSITE" id="PS50950">
    <property type="entry name" value="ZF_THAP"/>
    <property type="match status" value="1"/>
</dbReference>
<dbReference type="AlphaFoldDB" id="A0A6S7IL05"/>
<keyword evidence="2" id="KW-0863">Zinc-finger</keyword>
<protein>
    <submittedName>
        <fullName evidence="5">THAP domain-containing 9, partial</fullName>
    </submittedName>
</protein>
<keyword evidence="1" id="KW-0479">Metal-binding</keyword>
<evidence type="ECO:0000313" key="6">
    <source>
        <dbReference type="Proteomes" id="UP001152795"/>
    </source>
</evidence>
<reference evidence="5" key="1">
    <citation type="submission" date="2020-04" db="EMBL/GenBank/DDBJ databases">
        <authorList>
            <person name="Alioto T."/>
            <person name="Alioto T."/>
            <person name="Gomez Garrido J."/>
        </authorList>
    </citation>
    <scope>NUCLEOTIDE SEQUENCE</scope>
    <source>
        <strain evidence="5">A484AB</strain>
    </source>
</reference>